<dbReference type="PANTHER" id="PTHR13211:SF0">
    <property type="entry name" value="TELOMERASE CAJAL BODY PROTEIN 1"/>
    <property type="match status" value="1"/>
</dbReference>
<dbReference type="SMART" id="SM00320">
    <property type="entry name" value="WD40"/>
    <property type="match status" value="6"/>
</dbReference>
<feature type="region of interest" description="Disordered" evidence="1">
    <location>
        <begin position="1"/>
        <end position="29"/>
    </location>
</feature>
<dbReference type="Gene3D" id="2.130.10.10">
    <property type="entry name" value="YVTN repeat-like/Quinoprotein amine dehydrogenase"/>
    <property type="match status" value="1"/>
</dbReference>
<dbReference type="EMBL" id="JAKCXM010000023">
    <property type="protein sequence ID" value="KAJ0407271.1"/>
    <property type="molecule type" value="Genomic_DNA"/>
</dbReference>
<feature type="compositionally biased region" description="Acidic residues" evidence="1">
    <location>
        <begin position="386"/>
        <end position="395"/>
    </location>
</feature>
<sequence>MESCPTEGVADPPLAVDADDGASASAADATQQPTAAPLSFFHLRVGGAIRSVFTATAEFAEPTAAVPNNFTRGVKVAPDGLCVLTSSEDQVLRLFDVPTDDASAPAAGELRSSLQAKEGGAIYDFCWYPFMRSSDPTSCIFVSTSRDHPIHMWDAYSGALRATYRAFDHLDEITAAFSVAFNATGDKIFAGYDRTIRVFDITRPSRDFETRALCKTRRSREGQRGIISTLHFNPALAHVYAAGSYNGTTYVYSEDTGEEILCLRDHDGRGITQVQFSPCGNYLYTAARRDATINCWDVRHSLQVVQSFSRLADTNQRIEFDVHCTGRYLIAGSRDGRALLYDVPTGERVDERLTMPDAVNGVSFFPDPTRARVALTTGQRHFEIPGVDDSDDDEATHEPSGPRNALHVVEFEGE</sequence>
<dbReference type="Pfam" id="PF00400">
    <property type="entry name" value="WD40"/>
    <property type="match status" value="2"/>
</dbReference>
<dbReference type="AlphaFoldDB" id="A0AAD5Q9G4"/>
<dbReference type="SUPFAM" id="SSF50978">
    <property type="entry name" value="WD40 repeat-like"/>
    <property type="match status" value="1"/>
</dbReference>
<dbReference type="InterPro" id="IPR015943">
    <property type="entry name" value="WD40/YVTN_repeat-like_dom_sf"/>
</dbReference>
<dbReference type="InterPro" id="IPR036322">
    <property type="entry name" value="WD40_repeat_dom_sf"/>
</dbReference>
<evidence type="ECO:0000313" key="2">
    <source>
        <dbReference type="EMBL" id="KAJ0407271.1"/>
    </source>
</evidence>
<organism evidence="2 3">
    <name type="scientific">Pythium insidiosum</name>
    <name type="common">Pythiosis disease agent</name>
    <dbReference type="NCBI Taxonomy" id="114742"/>
    <lineage>
        <taxon>Eukaryota</taxon>
        <taxon>Sar</taxon>
        <taxon>Stramenopiles</taxon>
        <taxon>Oomycota</taxon>
        <taxon>Peronosporomycetes</taxon>
        <taxon>Pythiales</taxon>
        <taxon>Pythiaceae</taxon>
        <taxon>Pythium</taxon>
    </lineage>
</organism>
<protein>
    <recommendedName>
        <fullName evidence="4">Telomerase Cajal body protein 1</fullName>
    </recommendedName>
</protein>
<dbReference type="InterPro" id="IPR051150">
    <property type="entry name" value="SWT21/TCAB1_mRNA_Telomere"/>
</dbReference>
<dbReference type="InterPro" id="IPR001680">
    <property type="entry name" value="WD40_rpt"/>
</dbReference>
<keyword evidence="3" id="KW-1185">Reference proteome</keyword>
<name>A0AAD5Q9G4_PYTIN</name>
<accession>A0AAD5Q9G4</accession>
<evidence type="ECO:0000256" key="1">
    <source>
        <dbReference type="SAM" id="MobiDB-lite"/>
    </source>
</evidence>
<comment type="caution">
    <text evidence="2">The sequence shown here is derived from an EMBL/GenBank/DDBJ whole genome shotgun (WGS) entry which is preliminary data.</text>
</comment>
<reference evidence="2" key="1">
    <citation type="submission" date="2021-12" db="EMBL/GenBank/DDBJ databases">
        <title>Prjna785345.</title>
        <authorList>
            <person name="Rujirawat T."/>
            <person name="Krajaejun T."/>
        </authorList>
    </citation>
    <scope>NUCLEOTIDE SEQUENCE</scope>
    <source>
        <strain evidence="2">Pi057C3</strain>
    </source>
</reference>
<proteinExistence type="predicted"/>
<feature type="compositionally biased region" description="Low complexity" evidence="1">
    <location>
        <begin position="8"/>
        <end position="29"/>
    </location>
</feature>
<dbReference type="PANTHER" id="PTHR13211">
    <property type="entry name" value="TELOMERASE CAJAL BODY PROTEIN 1"/>
    <property type="match status" value="1"/>
</dbReference>
<gene>
    <name evidence="2" type="ORF">P43SY_008046</name>
</gene>
<evidence type="ECO:0000313" key="3">
    <source>
        <dbReference type="Proteomes" id="UP001209570"/>
    </source>
</evidence>
<dbReference type="Proteomes" id="UP001209570">
    <property type="component" value="Unassembled WGS sequence"/>
</dbReference>
<feature type="region of interest" description="Disordered" evidence="1">
    <location>
        <begin position="383"/>
        <end position="414"/>
    </location>
</feature>
<evidence type="ECO:0008006" key="4">
    <source>
        <dbReference type="Google" id="ProtNLM"/>
    </source>
</evidence>